<proteinExistence type="predicted"/>
<evidence type="ECO:0000256" key="1">
    <source>
        <dbReference type="ARBA" id="ARBA00004202"/>
    </source>
</evidence>
<dbReference type="GO" id="GO:0005524">
    <property type="term" value="F:ATP binding"/>
    <property type="evidence" value="ECO:0007669"/>
    <property type="project" value="UniProtKB-KW"/>
</dbReference>
<gene>
    <name evidence="12" type="ORF">BG61_04235</name>
</gene>
<evidence type="ECO:0000256" key="9">
    <source>
        <dbReference type="ARBA" id="ARBA00023065"/>
    </source>
</evidence>
<dbReference type="PANTHER" id="PTHR42771">
    <property type="entry name" value="IRON(3+)-HYDROXAMATE IMPORT ATP-BINDING PROTEIN FHUC"/>
    <property type="match status" value="1"/>
</dbReference>
<dbReference type="RefSeq" id="WP_232256339.1">
    <property type="nucleotide sequence ID" value="NZ_CADFFX010000005.1"/>
</dbReference>
<name>A0A069PBL9_9BURK</name>
<keyword evidence="2" id="KW-0813">Transport</keyword>
<dbReference type="InterPro" id="IPR051535">
    <property type="entry name" value="Siderophore_ABC-ATPase"/>
</dbReference>
<dbReference type="PROSITE" id="PS00211">
    <property type="entry name" value="ABC_TRANSPORTER_1"/>
    <property type="match status" value="1"/>
</dbReference>
<evidence type="ECO:0000256" key="7">
    <source>
        <dbReference type="ARBA" id="ARBA00022840"/>
    </source>
</evidence>
<keyword evidence="4" id="KW-0410">Iron transport</keyword>
<dbReference type="AlphaFoldDB" id="A0A069PBL9"/>
<evidence type="ECO:0000313" key="12">
    <source>
        <dbReference type="EMBL" id="KDR38055.1"/>
    </source>
</evidence>
<evidence type="ECO:0000259" key="11">
    <source>
        <dbReference type="PROSITE" id="PS50893"/>
    </source>
</evidence>
<evidence type="ECO:0000256" key="6">
    <source>
        <dbReference type="ARBA" id="ARBA00022741"/>
    </source>
</evidence>
<accession>A0A069PBL9</accession>
<dbReference type="GO" id="GO:0005886">
    <property type="term" value="C:plasma membrane"/>
    <property type="evidence" value="ECO:0007669"/>
    <property type="project" value="UniProtKB-SubCell"/>
</dbReference>
<evidence type="ECO:0000256" key="3">
    <source>
        <dbReference type="ARBA" id="ARBA00022475"/>
    </source>
</evidence>
<dbReference type="InterPro" id="IPR003439">
    <property type="entry name" value="ABC_transporter-like_ATP-bd"/>
</dbReference>
<protein>
    <submittedName>
        <fullName evidence="12">Iron ABC transporter ATP-binding protein</fullName>
    </submittedName>
</protein>
<dbReference type="CDD" id="cd03214">
    <property type="entry name" value="ABC_Iron-Siderophores_B12_Hemin"/>
    <property type="match status" value="1"/>
</dbReference>
<dbReference type="Pfam" id="PF00005">
    <property type="entry name" value="ABC_tran"/>
    <property type="match status" value="1"/>
</dbReference>
<comment type="caution">
    <text evidence="12">The sequence shown here is derived from an EMBL/GenBank/DDBJ whole genome shotgun (WGS) entry which is preliminary data.</text>
</comment>
<evidence type="ECO:0000256" key="2">
    <source>
        <dbReference type="ARBA" id="ARBA00022448"/>
    </source>
</evidence>
<dbReference type="STRING" id="60547.GCA_000751215_04651"/>
<dbReference type="PROSITE" id="PS50893">
    <property type="entry name" value="ABC_TRANSPORTER_2"/>
    <property type="match status" value="1"/>
</dbReference>
<dbReference type="GO" id="GO:0016887">
    <property type="term" value="F:ATP hydrolysis activity"/>
    <property type="evidence" value="ECO:0007669"/>
    <property type="project" value="InterPro"/>
</dbReference>
<keyword evidence="5" id="KW-0997">Cell inner membrane</keyword>
<feature type="domain" description="ABC transporter" evidence="11">
    <location>
        <begin position="18"/>
        <end position="259"/>
    </location>
</feature>
<dbReference type="Proteomes" id="UP000027466">
    <property type="component" value="Unassembled WGS sequence"/>
</dbReference>
<keyword evidence="8" id="KW-0408">Iron</keyword>
<dbReference type="SMART" id="SM00382">
    <property type="entry name" value="AAA"/>
    <property type="match status" value="1"/>
</dbReference>
<comment type="subcellular location">
    <subcellularLocation>
        <location evidence="1">Cell membrane</location>
        <topology evidence="1">Peripheral membrane protein</topology>
    </subcellularLocation>
</comment>
<keyword evidence="7 12" id="KW-0067">ATP-binding</keyword>
<keyword evidence="13" id="KW-1185">Reference proteome</keyword>
<keyword evidence="6" id="KW-0547">Nucleotide-binding</keyword>
<dbReference type="SUPFAM" id="SSF52540">
    <property type="entry name" value="P-loop containing nucleoside triphosphate hydrolases"/>
    <property type="match status" value="1"/>
</dbReference>
<dbReference type="InterPro" id="IPR017871">
    <property type="entry name" value="ABC_transporter-like_CS"/>
</dbReference>
<evidence type="ECO:0000256" key="10">
    <source>
        <dbReference type="ARBA" id="ARBA00023136"/>
    </source>
</evidence>
<dbReference type="GO" id="GO:0006826">
    <property type="term" value="P:iron ion transport"/>
    <property type="evidence" value="ECO:0007669"/>
    <property type="project" value="UniProtKB-KW"/>
</dbReference>
<keyword evidence="9" id="KW-0406">Ion transport</keyword>
<evidence type="ECO:0000256" key="5">
    <source>
        <dbReference type="ARBA" id="ARBA00022519"/>
    </source>
</evidence>
<keyword evidence="10" id="KW-0472">Membrane</keyword>
<keyword evidence="3" id="KW-1003">Cell membrane</keyword>
<evidence type="ECO:0000256" key="8">
    <source>
        <dbReference type="ARBA" id="ARBA00023004"/>
    </source>
</evidence>
<dbReference type="PANTHER" id="PTHR42771:SF7">
    <property type="entry name" value="ABC-TYPE COBALAMIN_FE3+-SIDEROPHORES TRANSPORT SYSTEM, ATPASE COMPONENT"/>
    <property type="match status" value="1"/>
</dbReference>
<dbReference type="InterPro" id="IPR027417">
    <property type="entry name" value="P-loop_NTPase"/>
</dbReference>
<evidence type="ECO:0000256" key="4">
    <source>
        <dbReference type="ARBA" id="ARBA00022496"/>
    </source>
</evidence>
<reference evidence="12 13" key="1">
    <citation type="submission" date="2014-03" db="EMBL/GenBank/DDBJ databases">
        <title>Draft Genome Sequences of Four Burkholderia Strains.</title>
        <authorList>
            <person name="Liu X.Y."/>
            <person name="Li C.X."/>
            <person name="Xu J.H."/>
        </authorList>
    </citation>
    <scope>NUCLEOTIDE SEQUENCE [LARGE SCALE GENOMIC DNA]</scope>
    <source>
        <strain evidence="12 13">DSM 50014</strain>
    </source>
</reference>
<dbReference type="Gene3D" id="3.40.50.300">
    <property type="entry name" value="P-loop containing nucleotide triphosphate hydrolases"/>
    <property type="match status" value="1"/>
</dbReference>
<evidence type="ECO:0000313" key="13">
    <source>
        <dbReference type="Proteomes" id="UP000027466"/>
    </source>
</evidence>
<dbReference type="InterPro" id="IPR003593">
    <property type="entry name" value="AAA+_ATPase"/>
</dbReference>
<organism evidence="12 13">
    <name type="scientific">Caballeronia glathei</name>
    <dbReference type="NCBI Taxonomy" id="60547"/>
    <lineage>
        <taxon>Bacteria</taxon>
        <taxon>Pseudomonadati</taxon>
        <taxon>Pseudomonadota</taxon>
        <taxon>Betaproteobacteria</taxon>
        <taxon>Burkholderiales</taxon>
        <taxon>Burkholderiaceae</taxon>
        <taxon>Caballeronia</taxon>
    </lineage>
</organism>
<dbReference type="EMBL" id="JFHC01000111">
    <property type="protein sequence ID" value="KDR38055.1"/>
    <property type="molecule type" value="Genomic_DNA"/>
</dbReference>
<sequence>MNTMTTTTTTTTTRAPGLSIHDLTVRYGRRRILDSLAAGVLPRGEVTALLGPNGSGKSTLLRTLAGLTAASGGRLTLDGETLALSPSGARSHSVVYLPQALPAGVRLQVLESVRVAYCATRSHGFGSTHTTRDADIAHALSVLQRLGIGDLAQRSLDQLSGGQRQLAGIAQALVRDPQVLLLDEPLSALDLNHQFHVMQMLRDETRRRNMVTVVVLHDINTALRACDRAMLLNRGGIVGFGRPADVVTPDSLMDVFGVVARIEPCSRGTHQILIDGLAPQADMASR</sequence>